<protein>
    <submittedName>
        <fullName evidence="1">Uncharacterized protein</fullName>
    </submittedName>
</protein>
<name>A0A5J4QY61_9ZZZZ</name>
<comment type="caution">
    <text evidence="1">The sequence shown here is derived from an EMBL/GenBank/DDBJ whole genome shotgun (WGS) entry which is preliminary data.</text>
</comment>
<dbReference type="EMBL" id="SNRY01002277">
    <property type="protein sequence ID" value="KAA6325860.1"/>
    <property type="molecule type" value="Genomic_DNA"/>
</dbReference>
<proteinExistence type="predicted"/>
<sequence length="23" mass="2582">IVVGIDVSKEKLDFAFKGQGKRF</sequence>
<reference evidence="1" key="1">
    <citation type="submission" date="2019-03" db="EMBL/GenBank/DDBJ databases">
        <title>Single cell metagenomics reveals metabolic interactions within the superorganism composed of flagellate Streblomastix strix and complex community of Bacteroidetes bacteria on its surface.</title>
        <authorList>
            <person name="Treitli S.C."/>
            <person name="Kolisko M."/>
            <person name="Husnik F."/>
            <person name="Keeling P."/>
            <person name="Hampl V."/>
        </authorList>
    </citation>
    <scope>NUCLEOTIDE SEQUENCE</scope>
    <source>
        <strain evidence="1">STM</strain>
    </source>
</reference>
<feature type="non-terminal residue" evidence="1">
    <location>
        <position position="1"/>
    </location>
</feature>
<accession>A0A5J4QY61</accession>
<gene>
    <name evidence="1" type="ORF">EZS27_024967</name>
</gene>
<dbReference type="AlphaFoldDB" id="A0A5J4QY61"/>
<evidence type="ECO:0000313" key="1">
    <source>
        <dbReference type="EMBL" id="KAA6325860.1"/>
    </source>
</evidence>
<organism evidence="1">
    <name type="scientific">termite gut metagenome</name>
    <dbReference type="NCBI Taxonomy" id="433724"/>
    <lineage>
        <taxon>unclassified sequences</taxon>
        <taxon>metagenomes</taxon>
        <taxon>organismal metagenomes</taxon>
    </lineage>
</organism>